<proteinExistence type="predicted"/>
<dbReference type="PANTHER" id="PTHR43289">
    <property type="entry name" value="MITOGEN-ACTIVATED PROTEIN KINASE KINASE KINASE 20-RELATED"/>
    <property type="match status" value="1"/>
</dbReference>
<dbReference type="Gene3D" id="3.80.10.10">
    <property type="entry name" value="Ribonuclease Inhibitor"/>
    <property type="match status" value="1"/>
</dbReference>
<dbReference type="GO" id="GO:0004674">
    <property type="term" value="F:protein serine/threonine kinase activity"/>
    <property type="evidence" value="ECO:0007669"/>
    <property type="project" value="UniProtKB-KW"/>
</dbReference>
<protein>
    <submittedName>
        <fullName evidence="8">Serine/threonine protein kinase</fullName>
    </submittedName>
</protein>
<keyword evidence="8" id="KW-0723">Serine/threonine-protein kinase</keyword>
<gene>
    <name evidence="8" type="ORF">JIN83_07470</name>
</gene>
<dbReference type="Proteomes" id="UP000634206">
    <property type="component" value="Unassembled WGS sequence"/>
</dbReference>
<evidence type="ECO:0000256" key="3">
    <source>
        <dbReference type="ARBA" id="ARBA00022777"/>
    </source>
</evidence>
<dbReference type="Gene3D" id="1.10.510.10">
    <property type="entry name" value="Transferase(Phosphotransferase) domain 1"/>
    <property type="match status" value="1"/>
</dbReference>
<evidence type="ECO:0000313" key="8">
    <source>
        <dbReference type="EMBL" id="MBK1854794.1"/>
    </source>
</evidence>
<accession>A0AAE2SBP9</accession>
<dbReference type="Pfam" id="PF00069">
    <property type="entry name" value="Pkinase"/>
    <property type="match status" value="1"/>
</dbReference>
<dbReference type="SMART" id="SM00220">
    <property type="entry name" value="S_TKc"/>
    <property type="match status" value="1"/>
</dbReference>
<feature type="domain" description="Protein kinase" evidence="7">
    <location>
        <begin position="66"/>
        <end position="426"/>
    </location>
</feature>
<dbReference type="PANTHER" id="PTHR43289:SF34">
    <property type="entry name" value="SERINE_THREONINE-PROTEIN KINASE YBDM-RELATED"/>
    <property type="match status" value="1"/>
</dbReference>
<comment type="caution">
    <text evidence="8">The sequence shown here is derived from an EMBL/GenBank/DDBJ whole genome shotgun (WGS) entry which is preliminary data.</text>
</comment>
<name>A0AAE2SBP9_9BACT</name>
<evidence type="ECO:0000256" key="2">
    <source>
        <dbReference type="ARBA" id="ARBA00022741"/>
    </source>
</evidence>
<dbReference type="InterPro" id="IPR011009">
    <property type="entry name" value="Kinase-like_dom_sf"/>
</dbReference>
<evidence type="ECO:0000256" key="4">
    <source>
        <dbReference type="ARBA" id="ARBA00022840"/>
    </source>
</evidence>
<evidence type="ECO:0000256" key="6">
    <source>
        <dbReference type="SAM" id="MobiDB-lite"/>
    </source>
</evidence>
<dbReference type="GO" id="GO:0005524">
    <property type="term" value="F:ATP binding"/>
    <property type="evidence" value="ECO:0007669"/>
    <property type="project" value="UniProtKB-KW"/>
</dbReference>
<keyword evidence="4" id="KW-0067">ATP-binding</keyword>
<feature type="coiled-coil region" evidence="5">
    <location>
        <begin position="379"/>
        <end position="413"/>
    </location>
</feature>
<sequence>MTFPDSDPSADEKDDAASPSRAPSHRLSPFADLLYEEGDPARAKQDEGEATQTPLYDSLCGLEQRYTDHILIAQGGMKEIYRALDLKTSRHVAFARPLPHLGKDHYDAFLREAHLTAKLDHPGIIKLFGMDVDPNGRPFFTMEFKTGKSLRTLLKDYTQGRASSAWPIAQRLSIILRVCESLSYAHSQRVLHLDIKPDNIQVGSFGEVQLCDWGMGVVMQGDDRQQSDTLLDPDLYGSLQRNIKGTPAYMAPELFDSMNPKTVQMDIYALGCLIEELLNAQAPEPGLDEPLSKDSPLHAVVAKAKAKNPNDRYRTVANIHDDISRYLEDMSMSVEDSTLLRELTLFYRRHRTASNLTASFLVILVTAASLFLHSLNTSKNAASDARDQALDSLKQLEAEQRITEARLIQQAKDAQITSMHLNHLGFTDRLRLPVLVDKLHQQLDAVIANQPADEDPIWEEKFWLNFLTQQFDQAMELHEEGKLIAEDLLPAAKKYASRNTNTEYLSTGDFQELLSDLFTLTEIDRTPLMEKMIRYDLAHPRSSSDRLALAKTMLALLNPEWKNPVFNYSETEHSLQLSGNGLQRLSSRNNFPSILISFQPRKLDLKHSSVENLQTLKSLNLVEIDLRHTQVKSLKPLADMRTLSRVIVSPGQFTPAQLAPLPSYIEVLTIEEGS</sequence>
<keyword evidence="1" id="KW-0808">Transferase</keyword>
<dbReference type="InterPro" id="IPR032675">
    <property type="entry name" value="LRR_dom_sf"/>
</dbReference>
<dbReference type="EMBL" id="JAENIG010000004">
    <property type="protein sequence ID" value="MBK1854794.1"/>
    <property type="molecule type" value="Genomic_DNA"/>
</dbReference>
<keyword evidence="2" id="KW-0547">Nucleotide-binding</keyword>
<keyword evidence="3 8" id="KW-0418">Kinase</keyword>
<dbReference type="PROSITE" id="PS50011">
    <property type="entry name" value="PROTEIN_KINASE_DOM"/>
    <property type="match status" value="1"/>
</dbReference>
<evidence type="ECO:0000256" key="1">
    <source>
        <dbReference type="ARBA" id="ARBA00022679"/>
    </source>
</evidence>
<organism evidence="8 9">
    <name type="scientific">Oceaniferula flava</name>
    <dbReference type="NCBI Taxonomy" id="2800421"/>
    <lineage>
        <taxon>Bacteria</taxon>
        <taxon>Pseudomonadati</taxon>
        <taxon>Verrucomicrobiota</taxon>
        <taxon>Verrucomicrobiia</taxon>
        <taxon>Verrucomicrobiales</taxon>
        <taxon>Verrucomicrobiaceae</taxon>
        <taxon>Oceaniferula</taxon>
    </lineage>
</organism>
<dbReference type="AlphaFoldDB" id="A0AAE2SBP9"/>
<keyword evidence="5" id="KW-0175">Coiled coil</keyword>
<dbReference type="CDD" id="cd14014">
    <property type="entry name" value="STKc_PknB_like"/>
    <property type="match status" value="1"/>
</dbReference>
<reference evidence="8" key="1">
    <citation type="submission" date="2021-01" db="EMBL/GenBank/DDBJ databases">
        <title>Modified the classification status of verrucomicrobia.</title>
        <authorList>
            <person name="Feng X."/>
        </authorList>
    </citation>
    <scope>NUCLEOTIDE SEQUENCE</scope>
    <source>
        <strain evidence="8">5K15</strain>
    </source>
</reference>
<evidence type="ECO:0000259" key="7">
    <source>
        <dbReference type="PROSITE" id="PS50011"/>
    </source>
</evidence>
<dbReference type="InterPro" id="IPR000719">
    <property type="entry name" value="Prot_kinase_dom"/>
</dbReference>
<keyword evidence="9" id="KW-1185">Reference proteome</keyword>
<dbReference type="SUPFAM" id="SSF56112">
    <property type="entry name" value="Protein kinase-like (PK-like)"/>
    <property type="match status" value="1"/>
</dbReference>
<evidence type="ECO:0000313" key="9">
    <source>
        <dbReference type="Proteomes" id="UP000634206"/>
    </source>
</evidence>
<evidence type="ECO:0000256" key="5">
    <source>
        <dbReference type="SAM" id="Coils"/>
    </source>
</evidence>
<feature type="region of interest" description="Disordered" evidence="6">
    <location>
        <begin position="1"/>
        <end position="52"/>
    </location>
</feature>
<dbReference type="RefSeq" id="WP_309489405.1">
    <property type="nucleotide sequence ID" value="NZ_JAENIG010000004.1"/>
</dbReference>